<name>A0A0H1BIG9_9EURO</name>
<dbReference type="EMBL" id="LDEV01001855">
    <property type="protein sequence ID" value="KLJ10908.1"/>
    <property type="molecule type" value="Genomic_DNA"/>
</dbReference>
<dbReference type="Proteomes" id="UP000053573">
    <property type="component" value="Unassembled WGS sequence"/>
</dbReference>
<feature type="region of interest" description="Disordered" evidence="1">
    <location>
        <begin position="1"/>
        <end position="21"/>
    </location>
</feature>
<proteinExistence type="predicted"/>
<gene>
    <name evidence="2" type="ORF">EMPG_13761</name>
</gene>
<dbReference type="AlphaFoldDB" id="A0A0H1BIG9"/>
<accession>A0A0H1BIG9</accession>
<comment type="caution">
    <text evidence="2">The sequence shown here is derived from an EMBL/GenBank/DDBJ whole genome shotgun (WGS) entry which is preliminary data.</text>
</comment>
<evidence type="ECO:0000313" key="2">
    <source>
        <dbReference type="EMBL" id="KLJ10908.1"/>
    </source>
</evidence>
<evidence type="ECO:0000256" key="1">
    <source>
        <dbReference type="SAM" id="MobiDB-lite"/>
    </source>
</evidence>
<sequence>RQLARPTIPPAAIPERSPPDRIRWRQPSRQLLARTSRFHHLRHRCSWRGQDPQEGRARYNGE</sequence>
<reference evidence="3" key="1">
    <citation type="journal article" date="2015" name="PLoS Genet.">
        <title>The dynamic genome and transcriptome of the human fungal pathogen Blastomyces and close relative Emmonsia.</title>
        <authorList>
            <person name="Munoz J.F."/>
            <person name="Gauthier G.M."/>
            <person name="Desjardins C.A."/>
            <person name="Gallo J.E."/>
            <person name="Holder J."/>
            <person name="Sullivan T.D."/>
            <person name="Marty A.J."/>
            <person name="Carmen J.C."/>
            <person name="Chen Z."/>
            <person name="Ding L."/>
            <person name="Gujja S."/>
            <person name="Magrini V."/>
            <person name="Misas E."/>
            <person name="Mitreva M."/>
            <person name="Priest M."/>
            <person name="Saif S."/>
            <person name="Whiston E.A."/>
            <person name="Young S."/>
            <person name="Zeng Q."/>
            <person name="Goldman W.E."/>
            <person name="Mardis E.R."/>
            <person name="Taylor J.W."/>
            <person name="McEwen J.G."/>
            <person name="Clay O.K."/>
            <person name="Klein B.S."/>
            <person name="Cuomo C.A."/>
        </authorList>
    </citation>
    <scope>NUCLEOTIDE SEQUENCE [LARGE SCALE GENOMIC DNA]</scope>
    <source>
        <strain evidence="3">UAMH 139</strain>
    </source>
</reference>
<evidence type="ECO:0000313" key="3">
    <source>
        <dbReference type="Proteomes" id="UP000053573"/>
    </source>
</evidence>
<protein>
    <submittedName>
        <fullName evidence="2">Uncharacterized protein</fullName>
    </submittedName>
</protein>
<feature type="non-terminal residue" evidence="2">
    <location>
        <position position="1"/>
    </location>
</feature>
<keyword evidence="3" id="KW-1185">Reference proteome</keyword>
<organism evidence="2 3">
    <name type="scientific">Blastomyces silverae</name>
    <dbReference type="NCBI Taxonomy" id="2060906"/>
    <lineage>
        <taxon>Eukaryota</taxon>
        <taxon>Fungi</taxon>
        <taxon>Dikarya</taxon>
        <taxon>Ascomycota</taxon>
        <taxon>Pezizomycotina</taxon>
        <taxon>Eurotiomycetes</taxon>
        <taxon>Eurotiomycetidae</taxon>
        <taxon>Onygenales</taxon>
        <taxon>Ajellomycetaceae</taxon>
        <taxon>Blastomyces</taxon>
    </lineage>
</organism>